<evidence type="ECO:0000313" key="3">
    <source>
        <dbReference type="EMBL" id="HIW02281.1"/>
    </source>
</evidence>
<dbReference type="InterPro" id="IPR043129">
    <property type="entry name" value="ATPase_NBD"/>
</dbReference>
<accession>A0A9D1PZV8</accession>
<dbReference type="CDD" id="cd24034">
    <property type="entry name" value="ASKHA_NBD_O66634-like_rpt1"/>
    <property type="match status" value="1"/>
</dbReference>
<protein>
    <submittedName>
        <fullName evidence="3">2-hydroxyacyl-CoA dehydratase</fullName>
    </submittedName>
</protein>
<dbReference type="CDD" id="cd24035">
    <property type="entry name" value="ASKHA_NBD_O66634-like_rpt2"/>
    <property type="match status" value="1"/>
</dbReference>
<gene>
    <name evidence="3" type="ORF">H9892_02985</name>
</gene>
<dbReference type="PANTHER" id="PTHR32329:SF4">
    <property type="entry name" value="ACTIVATOR OF 2-HYDROXYACYL-COA DEHYDRATASE"/>
    <property type="match status" value="1"/>
</dbReference>
<feature type="domain" description="ATPase BadF/BadG/BcrA/BcrD type" evidence="1">
    <location>
        <begin position="6"/>
        <end position="252"/>
    </location>
</feature>
<sequence length="1476" mass="163424">MEKYRIGLDVGSTTIKTAVLDEEGKLLYSSYDRHYSDIKSTICTVLSRAIEKYDRFALAVTGSGGISVSNWLGIPFIQEVIAGIESIRKYIPQTDVAIELGGEDAKITYLKGGVEQRMNGTCAGGTGAFIDQMASLLGTDAKGLNEYAKGYKTIYPIASRCGVFAKSDIQPLINDGAAKEDIAASVFQSVVNQTISGLACGKPIRGHVAFLGGPLFFLSELGKRFVETLKPEEAIFPENAQVFNAMGAALSAEKVFTASEVRADLDKLKDMESHEVQRLRPLFTGPDELEAFRARHAKTVIPFADIKDHKGACYLGIDAGSTTTKAALIDKEGALLYSWYGSNGGDPLKTVSAILKEIYSLMPADAYIGRSCVTGYGENLIKNALKLDRGEIETMAHQTASNVILPGVQFILDIGGQDMKCMKIKDGVITDVLLNEACSSGCGSFIETFAAALGMTAEQFAKKGLESRSPVDLGSRCTVFMNSRVKQAQKEGATVGDISAGLAYSVVKNALFKVIKLRDFSEMGDKVIVQGGTFLNESVLRAFEIVTGRDVVRPAQAGLMGAYGCAIISRNSHKGEERSTIIGAEELGEFSYEKHTRRCGKCGNNCLLTVTDFSDGRRFITNNRCERGAEDEKTHVEKPERLPNLFDMKYKRMFAHYKPLPADEAKRGVVGIPRALNMYENYPFWFTFFNTLGYRVVLSPRSTRAIYDLGIDTMPSESVCYPAKLVHGHITALVRQGIKFIFYPGMPYEQVEDPSADNHYNCPVVATYPDVIRNNMGEIFGNDVKFMCPFLPIATPKRMYKRLCEEFPDIPKKEIKAAVKAAYDEDKKFKDDIRRMGEETVALLDKTGKCGIVLAGRPYHLDPEVNHGIPEMINSYGFAVLTEDSISHLDKIHHPIRVLDQWMYHSRLYSAANYVRKKDNLELVQLNSFGCGCDAVTTDQVQELMLAANKLYTVLKIDEVNNLGAARIRIRSLMAVMEERRERNIKHEEPHDYVWFKEFTKEMKEDGYTIIAPNLSPFHMRFYKPALKPLGFNVEVVKDTKTAIDVGLKYVNNDACYPTIITVGGLIEELLSGKHDPNKTALIITQTGGPCRASNYITLIRKALKEINMEQVPVISLNFVGLEKHSGFPVDLKLMLQFIYSTIYADLTMRLLYRVRPYEKVKGSANELYEKWAGIIADDLSKNIHSTFAKNCKQMVKEFDELPVYDTPKPRVGIVGEILVKYHYGANNHVVELIEAEGGEAVCPDMLDFFMFGFYNSTVKHDYLDGKLSHKVVNSLLIDVVEHFRKPMMKALEGTKFGHPTNIRVMAQKASKVVSLCNLAGEGWFLTAEMLDLFDEGVNNIICMQPFACLPNHVTGKGVMKALKELNPSANIVAVDYDPGASEVNQVNRIKLMMSVAFRNMREAAEKERGADHAAKMNADIDDNLAKLEAGGKSSPAVCDSCSPAACDSCTVAGSCTYKTVYADDAENAEDRDSVK</sequence>
<evidence type="ECO:0000259" key="1">
    <source>
        <dbReference type="Pfam" id="PF01869"/>
    </source>
</evidence>
<dbReference type="InterPro" id="IPR002731">
    <property type="entry name" value="ATPase_BadF"/>
</dbReference>
<dbReference type="Pfam" id="PF09989">
    <property type="entry name" value="DUF2229"/>
    <property type="match status" value="1"/>
</dbReference>
<dbReference type="EMBL" id="DXHS01000053">
    <property type="protein sequence ID" value="HIW02281.1"/>
    <property type="molecule type" value="Genomic_DNA"/>
</dbReference>
<evidence type="ECO:0000259" key="2">
    <source>
        <dbReference type="Pfam" id="PF09989"/>
    </source>
</evidence>
<dbReference type="Proteomes" id="UP000823990">
    <property type="component" value="Unassembled WGS sequence"/>
</dbReference>
<dbReference type="PANTHER" id="PTHR32329">
    <property type="entry name" value="BIFUNCTIONAL PROTEIN [INCLUDES 2-HYDROXYACYL-COA DEHYDRATASE (N-TER) AND ITS ACTIVATOR DOMAIN (C_TERM)-RELATED"/>
    <property type="match status" value="1"/>
</dbReference>
<feature type="domain" description="DUF2229" evidence="2">
    <location>
        <begin position="670"/>
        <end position="886"/>
    </location>
</feature>
<comment type="caution">
    <text evidence="3">The sequence shown here is derived from an EMBL/GenBank/DDBJ whole genome shotgun (WGS) entry which is preliminary data.</text>
</comment>
<dbReference type="SUPFAM" id="SSF53067">
    <property type="entry name" value="Actin-like ATPase domain"/>
    <property type="match status" value="2"/>
</dbReference>
<organism evidence="3 4">
    <name type="scientific">Candidatus Protoclostridium stercorigallinarum</name>
    <dbReference type="NCBI Taxonomy" id="2838741"/>
    <lineage>
        <taxon>Bacteria</taxon>
        <taxon>Bacillati</taxon>
        <taxon>Bacillota</taxon>
        <taxon>Clostridia</taxon>
        <taxon>Candidatus Protoclostridium</taxon>
    </lineage>
</organism>
<dbReference type="Pfam" id="PF01869">
    <property type="entry name" value="BcrAD_BadFG"/>
    <property type="match status" value="2"/>
</dbReference>
<evidence type="ECO:0000313" key="4">
    <source>
        <dbReference type="Proteomes" id="UP000823990"/>
    </source>
</evidence>
<proteinExistence type="predicted"/>
<dbReference type="InterPro" id="IPR018709">
    <property type="entry name" value="CoA_activase_DUF2229"/>
</dbReference>
<dbReference type="InterPro" id="IPR051805">
    <property type="entry name" value="Dehydratase_Activator_Redct"/>
</dbReference>
<reference evidence="3" key="1">
    <citation type="journal article" date="2021" name="PeerJ">
        <title>Extensive microbial diversity within the chicken gut microbiome revealed by metagenomics and culture.</title>
        <authorList>
            <person name="Gilroy R."/>
            <person name="Ravi A."/>
            <person name="Getino M."/>
            <person name="Pursley I."/>
            <person name="Horton D.L."/>
            <person name="Alikhan N.F."/>
            <person name="Baker D."/>
            <person name="Gharbi K."/>
            <person name="Hall N."/>
            <person name="Watson M."/>
            <person name="Adriaenssens E.M."/>
            <person name="Foster-Nyarko E."/>
            <person name="Jarju S."/>
            <person name="Secka A."/>
            <person name="Antonio M."/>
            <person name="Oren A."/>
            <person name="Chaudhuri R.R."/>
            <person name="La Ragione R."/>
            <person name="Hildebrand F."/>
            <person name="Pallen M.J."/>
        </authorList>
    </citation>
    <scope>NUCLEOTIDE SEQUENCE</scope>
    <source>
        <strain evidence="3">12435</strain>
    </source>
</reference>
<feature type="domain" description="ATPase BadF/BadG/BcrA/BcrD type" evidence="1">
    <location>
        <begin position="315"/>
        <end position="568"/>
    </location>
</feature>
<dbReference type="Gene3D" id="3.30.420.40">
    <property type="match status" value="4"/>
</dbReference>
<reference evidence="3" key="2">
    <citation type="submission" date="2021-04" db="EMBL/GenBank/DDBJ databases">
        <authorList>
            <person name="Gilroy R."/>
        </authorList>
    </citation>
    <scope>NUCLEOTIDE SEQUENCE</scope>
    <source>
        <strain evidence="3">12435</strain>
    </source>
</reference>
<name>A0A9D1PZV8_9FIRM</name>